<organism evidence="4 5">
    <name type="scientific">Cafeteria roenbergensis</name>
    <name type="common">Marine flagellate</name>
    <dbReference type="NCBI Taxonomy" id="33653"/>
    <lineage>
        <taxon>Eukaryota</taxon>
        <taxon>Sar</taxon>
        <taxon>Stramenopiles</taxon>
        <taxon>Bigyra</taxon>
        <taxon>Opalozoa</taxon>
        <taxon>Bicosoecida</taxon>
        <taxon>Cafeteriaceae</taxon>
        <taxon>Cafeteria</taxon>
    </lineage>
</organism>
<dbReference type="PANTHER" id="PTHR14716">
    <property type="entry name" value="CILIA- AND FLAGELLA-ASSOCIATED PROTEIN 69"/>
    <property type="match status" value="1"/>
</dbReference>
<comment type="caution">
    <text evidence="4">The sequence shown here is derived from an EMBL/GenBank/DDBJ whole genome shotgun (WGS) entry which is preliminary data.</text>
</comment>
<feature type="compositionally biased region" description="Low complexity" evidence="2">
    <location>
        <begin position="195"/>
        <end position="218"/>
    </location>
</feature>
<feature type="region of interest" description="Disordered" evidence="2">
    <location>
        <begin position="1164"/>
        <end position="1187"/>
    </location>
</feature>
<accession>A0A5A8CMJ8</accession>
<feature type="region of interest" description="Disordered" evidence="2">
    <location>
        <begin position="1300"/>
        <end position="1323"/>
    </location>
</feature>
<feature type="compositionally biased region" description="Low complexity" evidence="2">
    <location>
        <begin position="1024"/>
        <end position="1034"/>
    </location>
</feature>
<evidence type="ECO:0000313" key="4">
    <source>
        <dbReference type="EMBL" id="KAA0153340.1"/>
    </source>
</evidence>
<feature type="region of interest" description="Disordered" evidence="2">
    <location>
        <begin position="1516"/>
        <end position="1603"/>
    </location>
</feature>
<sequence>MARRQRACLRQLASLNKDGFWLADLPLVERLLRLAMARVARGGASMAPALVNVIRLLSVQPRAAKAHEEAAFADAVRGTLRVLGSALRAGEPRVELAAAETLLDFAHAVPPEGEVRLPGDSRPTRWNANHDLLRRSGTLELVAAAFASEVAELQEADVDGDGCVDMAEYYRFRMLNDGTTANDDDQSVSALRMRAPGTGRSAASSGASSGTEESSQAKQSRERAEAAAAEDKEDDEAEEAESWTSSEQFLDVAARLVREVSEHPSGAAALTAAGVPLACLEVLRLVASHKEPIVGTCLETLWNLCEHSSIALTKGVALSLPQLIRKHRAANAAHVLATGEALGVLRSLFSRAAEEGSSVAEKALRNDTIVVATVLARTPSPPKESESKDSDGDGDGDGDGELAARDPTAAAEQEAARAGTTPAVAALLRSGMLDEGLLYACAAELDVPTPAPRRLYSSHTEADLELKLLLWELASSAVRAEADHRMSLRAFARLRRVKNKRQFGAPRFWSRSELMRIQEARDEAQARDDAAAANAAAAARRAGPGAAAAAAAAERRARDAEQELEALRLAEEEEAQAAEGQERAMLVDWAPAGPALRAVQSSALVPALLTYLNPVDDAGSGDPVVRALAGLDASADAASSAGSGFRAGTLAGAAGVTGPAAATGAGAGAGAGADPSAPPPLPPHPYVSRWSPDQKRRLELSALSVLRLIGPLCLPAVVDADGCFVLSLYLRAHSAALRARHGADVAAARAASEAARAASLTGRRGASATGGIGASTAGRGAETPAGASSLFAADDASRQYCTLRLLAALCRAPRGGAAVAAELGSIGVVGDVVEILRAAEAAASAAASLASGSAAFAAAGSVGAAAAMGLALSQPPGALASVAAQAGMGASAKPGGIRLGDGAAGPESGGKVPLGLLAEAACEALTALCGGCGVPRRAVTTAELDEDEQMGAAETDGVREAIDEATAQEAARRASAAGGTRGGEDDAAAGGAGGTLVPTSARALSARNQSLVDRQEGEHDTRAPRQGGAAGAGRAVFRPNQKAFRASGGFRLVLRWLAALATAQRAELRARDAEAEAAAPRLSAAAGRRSHLNARGEASALLPARSALARGGDDDVLAGLGATGQGAPAQGGLSREPTATATLMMRATTASGFAVSENGGGGARGGASVAAGSMQKSSSPLQGPPDSEAQLGASLVVSLWSSVSGSRRAVARLVEAGAIDSVLDWLEVCSVRERGAVLGLLADVAAEPASKAQFRAWRSETDGGGAASLLMRTWCEDEARRGVKHGPGGEVANLLEPLAGAAGGVGGQPEPEDEEAEADDGGVTGAFGRLREALRAARMWDSVDGQQAGADKDGEAVVATGVVSTRGGGLPSLAELAGQADLRPKVWAVLSALGWEAIDEGIAGDLADLPLAFRVALQMARALPEARRGAAWVVLDSEMQSPSLPAALRATPVPEDAELLRDGTEASRATGVDIRAAQRRVAQATQDAVDSQAHGFMQAVVDKRLAIEESARLAHRRRAAPKSLSFEERRAARDRKKAMLARQAGGPGAGAGAGDGREGSPRAADPSPVAEPDAQLGEGAGAYHPIADWQVGAAEDTDSDLED</sequence>
<feature type="compositionally biased region" description="Pro residues" evidence="2">
    <location>
        <begin position="676"/>
        <end position="685"/>
    </location>
</feature>
<dbReference type="EMBL" id="VLTN01000016">
    <property type="protein sequence ID" value="KAA0153340.1"/>
    <property type="molecule type" value="Genomic_DNA"/>
</dbReference>
<evidence type="ECO:0000259" key="3">
    <source>
        <dbReference type="Pfam" id="PF21049"/>
    </source>
</evidence>
<dbReference type="InterPro" id="IPR018247">
    <property type="entry name" value="EF_Hand_1_Ca_BS"/>
</dbReference>
<evidence type="ECO:0000256" key="1">
    <source>
        <dbReference type="SAM" id="Coils"/>
    </source>
</evidence>
<feature type="compositionally biased region" description="Low complexity" evidence="2">
    <location>
        <begin position="405"/>
        <end position="417"/>
    </location>
</feature>
<dbReference type="Pfam" id="PF21049">
    <property type="entry name" value="CFA69_ARM_rpt"/>
    <property type="match status" value="1"/>
</dbReference>
<feature type="compositionally biased region" description="Basic and acidic residues" evidence="2">
    <location>
        <begin position="1013"/>
        <end position="1023"/>
    </location>
</feature>
<gene>
    <name evidence="4" type="ORF">FNF29_03154</name>
</gene>
<proteinExistence type="predicted"/>
<feature type="region of interest" description="Disordered" evidence="2">
    <location>
        <begin position="762"/>
        <end position="781"/>
    </location>
</feature>
<dbReference type="PANTHER" id="PTHR14716:SF0">
    <property type="entry name" value="CILIA- AND FLAGELLA-ASSOCIATED PROTEIN 69"/>
    <property type="match status" value="1"/>
</dbReference>
<feature type="region of interest" description="Disordered" evidence="2">
    <location>
        <begin position="966"/>
        <end position="1034"/>
    </location>
</feature>
<feature type="domain" description="Cilia- and flagella-associated protein 69 ARM repeats" evidence="3">
    <location>
        <begin position="1191"/>
        <end position="1301"/>
    </location>
</feature>
<feature type="compositionally biased region" description="Acidic residues" evidence="2">
    <location>
        <begin position="1310"/>
        <end position="1320"/>
    </location>
</feature>
<evidence type="ECO:0000313" key="5">
    <source>
        <dbReference type="Proteomes" id="UP000323011"/>
    </source>
</evidence>
<dbReference type="InterPro" id="IPR048732">
    <property type="entry name" value="CFA69"/>
</dbReference>
<dbReference type="InterPro" id="IPR048733">
    <property type="entry name" value="CFA69_ARM_dom"/>
</dbReference>
<dbReference type="Proteomes" id="UP000323011">
    <property type="component" value="Unassembled WGS sequence"/>
</dbReference>
<dbReference type="PROSITE" id="PS00018">
    <property type="entry name" value="EF_HAND_1"/>
    <property type="match status" value="1"/>
</dbReference>
<feature type="region of interest" description="Disordered" evidence="2">
    <location>
        <begin position="663"/>
        <end position="690"/>
    </location>
</feature>
<keyword evidence="5" id="KW-1185">Reference proteome</keyword>
<reference evidence="4 5" key="1">
    <citation type="submission" date="2019-07" db="EMBL/GenBank/DDBJ databases">
        <title>Genomes of Cafeteria roenbergensis.</title>
        <authorList>
            <person name="Fischer M.G."/>
            <person name="Hackl T."/>
            <person name="Roman M."/>
        </authorList>
    </citation>
    <scope>NUCLEOTIDE SEQUENCE [LARGE SCALE GENOMIC DNA]</scope>
    <source>
        <strain evidence="4 5">BVI</strain>
    </source>
</reference>
<feature type="compositionally biased region" description="Acidic residues" evidence="2">
    <location>
        <begin position="231"/>
        <end position="241"/>
    </location>
</feature>
<evidence type="ECO:0000256" key="2">
    <source>
        <dbReference type="SAM" id="MobiDB-lite"/>
    </source>
</evidence>
<feature type="region of interest" description="Disordered" evidence="2">
    <location>
        <begin position="195"/>
        <end position="245"/>
    </location>
</feature>
<feature type="region of interest" description="Disordered" evidence="2">
    <location>
        <begin position="375"/>
        <end position="417"/>
    </location>
</feature>
<protein>
    <recommendedName>
        <fullName evidence="3">Cilia- and flagella-associated protein 69 ARM repeats domain-containing protein</fullName>
    </recommendedName>
</protein>
<name>A0A5A8CMJ8_CAFRO</name>
<feature type="compositionally biased region" description="Gly residues" evidence="2">
    <location>
        <begin position="1545"/>
        <end position="1554"/>
    </location>
</feature>
<keyword evidence="1" id="KW-0175">Coiled coil</keyword>
<feature type="coiled-coil region" evidence="1">
    <location>
        <begin position="550"/>
        <end position="581"/>
    </location>
</feature>
<feature type="compositionally biased region" description="Low complexity" evidence="2">
    <location>
        <begin position="966"/>
        <end position="978"/>
    </location>
</feature>